<organism evidence="1 2">
    <name type="scientific">Planoprotostelium fungivorum</name>
    <dbReference type="NCBI Taxonomy" id="1890364"/>
    <lineage>
        <taxon>Eukaryota</taxon>
        <taxon>Amoebozoa</taxon>
        <taxon>Evosea</taxon>
        <taxon>Variosea</taxon>
        <taxon>Cavosteliida</taxon>
        <taxon>Cavosteliaceae</taxon>
        <taxon>Planoprotostelium</taxon>
    </lineage>
</organism>
<dbReference type="EMBL" id="MDYQ01000520">
    <property type="protein sequence ID" value="PRP73966.1"/>
    <property type="molecule type" value="Genomic_DNA"/>
</dbReference>
<sequence>MRQVMAPRFIRSEGLSRDRQRVQCPTVPGLSLDLMTSSPFEVLEARSLTYVSINFEFQVIPHHGIWAWIFRHQDCAAQSSLERAEDLL</sequence>
<keyword evidence="2" id="KW-1185">Reference proteome</keyword>
<evidence type="ECO:0000313" key="2">
    <source>
        <dbReference type="Proteomes" id="UP000241769"/>
    </source>
</evidence>
<comment type="caution">
    <text evidence="1">The sequence shown here is derived from an EMBL/GenBank/DDBJ whole genome shotgun (WGS) entry which is preliminary data.</text>
</comment>
<evidence type="ECO:0000313" key="1">
    <source>
        <dbReference type="EMBL" id="PRP73966.1"/>
    </source>
</evidence>
<gene>
    <name evidence="1" type="ORF">PROFUN_08159</name>
</gene>
<accession>A0A2P6MQK6</accession>
<reference evidence="1 2" key="1">
    <citation type="journal article" date="2018" name="Genome Biol. Evol.">
        <title>Multiple Roots of Fruiting Body Formation in Amoebozoa.</title>
        <authorList>
            <person name="Hillmann F."/>
            <person name="Forbes G."/>
            <person name="Novohradska S."/>
            <person name="Ferling I."/>
            <person name="Riege K."/>
            <person name="Groth M."/>
            <person name="Westermann M."/>
            <person name="Marz M."/>
            <person name="Spaller T."/>
            <person name="Winckler T."/>
            <person name="Schaap P."/>
            <person name="Glockner G."/>
        </authorList>
    </citation>
    <scope>NUCLEOTIDE SEQUENCE [LARGE SCALE GENOMIC DNA]</scope>
    <source>
        <strain evidence="1 2">Jena</strain>
    </source>
</reference>
<dbReference type="Proteomes" id="UP000241769">
    <property type="component" value="Unassembled WGS sequence"/>
</dbReference>
<name>A0A2P6MQK6_9EUKA</name>
<dbReference type="InParanoid" id="A0A2P6MQK6"/>
<proteinExistence type="predicted"/>
<protein>
    <submittedName>
        <fullName evidence="1">Uncharacterized protein</fullName>
    </submittedName>
</protein>
<dbReference type="AlphaFoldDB" id="A0A2P6MQK6"/>